<organism evidence="2 3">
    <name type="scientific">Mycolicibacter sinensis (strain JDM601)</name>
    <name type="common">Mycobacterium sinense</name>
    <dbReference type="NCBI Taxonomy" id="875328"/>
    <lineage>
        <taxon>Bacteria</taxon>
        <taxon>Bacillati</taxon>
        <taxon>Actinomycetota</taxon>
        <taxon>Actinomycetes</taxon>
        <taxon>Mycobacteriales</taxon>
        <taxon>Mycobacteriaceae</taxon>
        <taxon>Mycolicibacter</taxon>
    </lineage>
</organism>
<reference evidence="3" key="1">
    <citation type="submission" date="2016-06" db="EMBL/GenBank/DDBJ databases">
        <authorList>
            <person name="Sutton G."/>
            <person name="Brinkac L."/>
            <person name="Sanka R."/>
            <person name="Adams M."/>
            <person name="Lau E."/>
            <person name="Sam S."/>
            <person name="Sreng N."/>
            <person name="Him V."/>
            <person name="Kerleguer A."/>
            <person name="Cheng S."/>
        </authorList>
    </citation>
    <scope>NUCLEOTIDE SEQUENCE [LARGE SCALE GENOMIC DNA]</scope>
    <source>
        <strain evidence="3">E1876</strain>
    </source>
</reference>
<dbReference type="Gene3D" id="3.40.1000.70">
    <property type="entry name" value="PknH-like extracellular domain"/>
    <property type="match status" value="1"/>
</dbReference>
<comment type="caution">
    <text evidence="2">The sequence shown here is derived from an EMBL/GenBank/DDBJ whole genome shotgun (WGS) entry which is preliminary data.</text>
</comment>
<gene>
    <name evidence="2" type="ORF">A5710_09615</name>
</gene>
<evidence type="ECO:0000313" key="3">
    <source>
        <dbReference type="Proteomes" id="UP000093943"/>
    </source>
</evidence>
<dbReference type="InterPro" id="IPR038232">
    <property type="entry name" value="PknH-like_Extracell_sf"/>
</dbReference>
<dbReference type="Pfam" id="PF14032">
    <property type="entry name" value="PknH_C"/>
    <property type="match status" value="1"/>
</dbReference>
<feature type="domain" description="PknH-like extracellular" evidence="1">
    <location>
        <begin position="33"/>
        <end position="192"/>
    </location>
</feature>
<dbReference type="EMBL" id="LZKG01000154">
    <property type="protein sequence ID" value="OBI25470.1"/>
    <property type="molecule type" value="Genomic_DNA"/>
</dbReference>
<dbReference type="Proteomes" id="UP000093943">
    <property type="component" value="Unassembled WGS sequence"/>
</dbReference>
<sequence>MGAVAATVLGCTRFVGGTALAPVVAPVPDGAVRVGAILLDTSRMRGITGTDEDLTIIPTMDSIAPVDIDELAATVSPPCRFVFTETAVFGSGYTQFRKTTYQYPPKGALISEGAAAYPDPQFARRAFDELVATVAGCAGSPVGPKMVGDWGADEQSLHTRPGECGRAYLLKAVVLLEVTHCGFSESIADLVVTNMAAAVPG</sequence>
<name>A0A1A2XID3_MYCSD</name>
<dbReference type="InterPro" id="IPR026954">
    <property type="entry name" value="PknH-like_Extracell"/>
</dbReference>
<protein>
    <recommendedName>
        <fullName evidence="1">PknH-like extracellular domain-containing protein</fullName>
    </recommendedName>
</protein>
<dbReference type="RefSeq" id="WP_064923925.1">
    <property type="nucleotide sequence ID" value="NZ_LZJK01000151.1"/>
</dbReference>
<accession>A0A1A2XID3</accession>
<proteinExistence type="predicted"/>
<dbReference type="AlphaFoldDB" id="A0A1A2XID3"/>
<evidence type="ECO:0000259" key="1">
    <source>
        <dbReference type="Pfam" id="PF14032"/>
    </source>
</evidence>
<evidence type="ECO:0000313" key="2">
    <source>
        <dbReference type="EMBL" id="OBI25470.1"/>
    </source>
</evidence>